<evidence type="ECO:0000259" key="1">
    <source>
        <dbReference type="Pfam" id="PF01494"/>
    </source>
</evidence>
<dbReference type="PANTHER" id="PTHR46865:SF8">
    <property type="entry name" value="POSSIBLE OXIDOREDUCTASE"/>
    <property type="match status" value="1"/>
</dbReference>
<dbReference type="Proteomes" id="UP001500282">
    <property type="component" value="Unassembled WGS sequence"/>
</dbReference>
<dbReference type="GO" id="GO:0004497">
    <property type="term" value="F:monooxygenase activity"/>
    <property type="evidence" value="ECO:0007669"/>
    <property type="project" value="UniProtKB-KW"/>
</dbReference>
<dbReference type="SUPFAM" id="SSF51905">
    <property type="entry name" value="FAD/NAD(P)-binding domain"/>
    <property type="match status" value="1"/>
</dbReference>
<evidence type="ECO:0000313" key="2">
    <source>
        <dbReference type="EMBL" id="GAA1250010.1"/>
    </source>
</evidence>
<dbReference type="PANTHER" id="PTHR46865">
    <property type="entry name" value="OXIDOREDUCTASE-RELATED"/>
    <property type="match status" value="1"/>
</dbReference>
<gene>
    <name evidence="2" type="ORF">GCM10009579_04690</name>
</gene>
<evidence type="ECO:0000313" key="3">
    <source>
        <dbReference type="Proteomes" id="UP001500282"/>
    </source>
</evidence>
<feature type="domain" description="FAD-binding" evidence="1">
    <location>
        <begin position="3"/>
        <end position="333"/>
    </location>
</feature>
<reference evidence="2 3" key="1">
    <citation type="journal article" date="2019" name="Int. J. Syst. Evol. Microbiol.">
        <title>The Global Catalogue of Microorganisms (GCM) 10K type strain sequencing project: providing services to taxonomists for standard genome sequencing and annotation.</title>
        <authorList>
            <consortium name="The Broad Institute Genomics Platform"/>
            <consortium name="The Broad Institute Genome Sequencing Center for Infectious Disease"/>
            <person name="Wu L."/>
            <person name="Ma J."/>
        </authorList>
    </citation>
    <scope>NUCLEOTIDE SEQUENCE [LARGE SCALE GENOMIC DNA]</scope>
    <source>
        <strain evidence="2 3">JCM 11448</strain>
    </source>
</reference>
<accession>A0ABN1WH60</accession>
<dbReference type="Gene3D" id="3.30.9.10">
    <property type="entry name" value="D-Amino Acid Oxidase, subunit A, domain 2"/>
    <property type="match status" value="1"/>
</dbReference>
<dbReference type="InterPro" id="IPR036188">
    <property type="entry name" value="FAD/NAD-bd_sf"/>
</dbReference>
<organism evidence="2 3">
    <name type="scientific">Streptomyces javensis</name>
    <dbReference type="NCBI Taxonomy" id="114698"/>
    <lineage>
        <taxon>Bacteria</taxon>
        <taxon>Bacillati</taxon>
        <taxon>Actinomycetota</taxon>
        <taxon>Actinomycetes</taxon>
        <taxon>Kitasatosporales</taxon>
        <taxon>Streptomycetaceae</taxon>
        <taxon>Streptomyces</taxon>
        <taxon>Streptomyces violaceusniger group</taxon>
    </lineage>
</organism>
<dbReference type="PRINTS" id="PR00420">
    <property type="entry name" value="RNGMNOXGNASE"/>
</dbReference>
<dbReference type="Gene3D" id="3.50.50.60">
    <property type="entry name" value="FAD/NAD(P)-binding domain"/>
    <property type="match status" value="1"/>
</dbReference>
<comment type="caution">
    <text evidence="2">The sequence shown here is derived from an EMBL/GenBank/DDBJ whole genome shotgun (WGS) entry which is preliminary data.</text>
</comment>
<keyword evidence="2" id="KW-0560">Oxidoreductase</keyword>
<dbReference type="Pfam" id="PF01494">
    <property type="entry name" value="FAD_binding_3"/>
    <property type="match status" value="1"/>
</dbReference>
<protein>
    <submittedName>
        <fullName evidence="2">FAD-dependent monooxygenase</fullName>
    </submittedName>
</protein>
<dbReference type="EMBL" id="BAAAIH010000001">
    <property type="protein sequence ID" value="GAA1250010.1"/>
    <property type="molecule type" value="Genomic_DNA"/>
</dbReference>
<dbReference type="InterPro" id="IPR002938">
    <property type="entry name" value="FAD-bd"/>
</dbReference>
<sequence>MRALICGAGIAGLALANRLHHHGWEVHLVDHAPGPRSQGYMIDFFGPGFEALTAMGLQPQLRESASAVNEFRYIDGRGRKTVSVDYALFSKALDGEIASIMRPALERMLRQSLADEIDLRHHTTIDRIDDDKAVLSDGTALEADLIVGADGVHSRVRSLVFGGERDYLRYLGMHTSAFVFTDPEAFEQVRGRFVLTETLNRQMGFYGLDDDRIAVFAVHRAPDPALPGDPRETLRHTYAGMGDLADRALAQCPPPDQVYYDQVAQIDMPRWCDGRVTLIGDAAHAVSLVAGQGASLGVAGAYVLAERLHRSSSVPEAVTDYERRWRPVATDVQMAARDRVTEWFLPTSSAKLLLRRWGFRAIRLPGLDRLLAGFLLPKNHRTVAELSA</sequence>
<name>A0ABN1WH60_9ACTN</name>
<keyword evidence="2" id="KW-0503">Monooxygenase</keyword>
<keyword evidence="3" id="KW-1185">Reference proteome</keyword>
<proteinExistence type="predicted"/>
<dbReference type="InterPro" id="IPR051704">
    <property type="entry name" value="FAD_aromatic-hydroxylase"/>
</dbReference>